<evidence type="ECO:0000313" key="9">
    <source>
        <dbReference type="Proteomes" id="UP000502823"/>
    </source>
</evidence>
<evidence type="ECO:0000256" key="5">
    <source>
        <dbReference type="ARBA" id="ARBA00023170"/>
    </source>
</evidence>
<dbReference type="OrthoDB" id="5984008at2759"/>
<evidence type="ECO:0000313" key="8">
    <source>
        <dbReference type="EMBL" id="GFG30701.1"/>
    </source>
</evidence>
<evidence type="ECO:0000256" key="7">
    <source>
        <dbReference type="SAM" id="MobiDB-lite"/>
    </source>
</evidence>
<feature type="non-terminal residue" evidence="8">
    <location>
        <position position="954"/>
    </location>
</feature>
<evidence type="ECO:0000256" key="1">
    <source>
        <dbReference type="ARBA" id="ARBA00004141"/>
    </source>
</evidence>
<organism evidence="8 9">
    <name type="scientific">Coptotermes formosanus</name>
    <name type="common">Formosan subterranean termite</name>
    <dbReference type="NCBI Taxonomy" id="36987"/>
    <lineage>
        <taxon>Eukaryota</taxon>
        <taxon>Metazoa</taxon>
        <taxon>Ecdysozoa</taxon>
        <taxon>Arthropoda</taxon>
        <taxon>Hexapoda</taxon>
        <taxon>Insecta</taxon>
        <taxon>Pterygota</taxon>
        <taxon>Neoptera</taxon>
        <taxon>Polyneoptera</taxon>
        <taxon>Dictyoptera</taxon>
        <taxon>Blattodea</taxon>
        <taxon>Blattoidea</taxon>
        <taxon>Termitoidae</taxon>
        <taxon>Rhinotermitidae</taxon>
        <taxon>Coptotermes</taxon>
    </lineage>
</organism>
<accession>A0A6L2PDZ0</accession>
<evidence type="ECO:0008006" key="10">
    <source>
        <dbReference type="Google" id="ProtNLM"/>
    </source>
</evidence>
<dbReference type="InterPro" id="IPR000337">
    <property type="entry name" value="GPCR_3"/>
</dbReference>
<dbReference type="InterPro" id="IPR028082">
    <property type="entry name" value="Peripla_BP_I"/>
</dbReference>
<comment type="caution">
    <text evidence="8">The sequence shown here is derived from an EMBL/GenBank/DDBJ whole genome shotgun (WGS) entry which is preliminary data.</text>
</comment>
<gene>
    <name evidence="8" type="ORF">Cfor_05170</name>
</gene>
<keyword evidence="4" id="KW-0472">Membrane</keyword>
<protein>
    <recommendedName>
        <fullName evidence="10">Receptor ligand binding region domain-containing protein</fullName>
    </recommendedName>
</protein>
<dbReference type="Proteomes" id="UP000502823">
    <property type="component" value="Unassembled WGS sequence"/>
</dbReference>
<feature type="region of interest" description="Disordered" evidence="7">
    <location>
        <begin position="546"/>
        <end position="575"/>
    </location>
</feature>
<keyword evidence="6" id="KW-0325">Glycoprotein</keyword>
<dbReference type="PANTHER" id="PTHR24060">
    <property type="entry name" value="METABOTROPIC GLUTAMATE RECEPTOR"/>
    <property type="match status" value="1"/>
</dbReference>
<feature type="region of interest" description="Disordered" evidence="7">
    <location>
        <begin position="822"/>
        <end position="843"/>
    </location>
</feature>
<dbReference type="Gene3D" id="3.40.50.2300">
    <property type="match status" value="1"/>
</dbReference>
<proteinExistence type="predicted"/>
<dbReference type="PRINTS" id="PR00248">
    <property type="entry name" value="GPCRMGR"/>
</dbReference>
<dbReference type="InParanoid" id="A0A6L2PDZ0"/>
<dbReference type="InterPro" id="IPR050726">
    <property type="entry name" value="mGluR"/>
</dbReference>
<dbReference type="EMBL" id="BLKM01000247">
    <property type="protein sequence ID" value="GFG30701.1"/>
    <property type="molecule type" value="Genomic_DNA"/>
</dbReference>
<dbReference type="AlphaFoldDB" id="A0A6L2PDZ0"/>
<evidence type="ECO:0000256" key="2">
    <source>
        <dbReference type="ARBA" id="ARBA00022692"/>
    </source>
</evidence>
<feature type="region of interest" description="Disordered" evidence="7">
    <location>
        <begin position="652"/>
        <end position="682"/>
    </location>
</feature>
<keyword evidence="9" id="KW-1185">Reference proteome</keyword>
<dbReference type="GO" id="GO:0004930">
    <property type="term" value="F:G protein-coupled receptor activity"/>
    <property type="evidence" value="ECO:0007669"/>
    <property type="project" value="InterPro"/>
</dbReference>
<comment type="subcellular location">
    <subcellularLocation>
        <location evidence="1">Membrane</location>
        <topology evidence="1">Multi-pass membrane protein</topology>
    </subcellularLocation>
</comment>
<feature type="compositionally biased region" description="Basic and acidic residues" evidence="7">
    <location>
        <begin position="171"/>
        <end position="180"/>
    </location>
</feature>
<feature type="compositionally biased region" description="Polar residues" evidence="7">
    <location>
        <begin position="656"/>
        <end position="668"/>
    </location>
</feature>
<evidence type="ECO:0000256" key="4">
    <source>
        <dbReference type="ARBA" id="ARBA00023136"/>
    </source>
</evidence>
<evidence type="ECO:0000256" key="6">
    <source>
        <dbReference type="ARBA" id="ARBA00023180"/>
    </source>
</evidence>
<evidence type="ECO:0000256" key="3">
    <source>
        <dbReference type="ARBA" id="ARBA00022989"/>
    </source>
</evidence>
<reference evidence="9" key="1">
    <citation type="submission" date="2020-01" db="EMBL/GenBank/DDBJ databases">
        <title>Draft genome sequence of the Termite Coptotermes fromosanus.</title>
        <authorList>
            <person name="Itakura S."/>
            <person name="Yosikawa Y."/>
            <person name="Umezawa K."/>
        </authorList>
    </citation>
    <scope>NUCLEOTIDE SEQUENCE [LARGE SCALE GENOMIC DNA]</scope>
</reference>
<feature type="compositionally biased region" description="Polar residues" evidence="7">
    <location>
        <begin position="823"/>
        <end position="843"/>
    </location>
</feature>
<dbReference type="SUPFAM" id="SSF53822">
    <property type="entry name" value="Periplasmic binding protein-like I"/>
    <property type="match status" value="1"/>
</dbReference>
<dbReference type="GO" id="GO:0016020">
    <property type="term" value="C:membrane"/>
    <property type="evidence" value="ECO:0007669"/>
    <property type="project" value="UniProtKB-SubCell"/>
</dbReference>
<feature type="region of interest" description="Disordered" evidence="7">
    <location>
        <begin position="146"/>
        <end position="211"/>
    </location>
</feature>
<keyword evidence="2" id="KW-0812">Transmembrane</keyword>
<keyword evidence="5" id="KW-0675">Receptor</keyword>
<name>A0A6L2PDZ0_COPFO</name>
<sequence>MVEAVYKFSSGWLMFMELLTFVAVMLLTHDVKTVTCAAVTSRKFIRQDKHDHLHDSVSHVPPIDTTVQRDTAIDISNSPTTVSVDSDNLLVSQQQYPMSNVNSVTANRKQESTSVVKLSGFRTTSPYFFHTIAALSHAVTNQLKQSTVSDQKSLKKDVRAVTAPSITKRKRDPDEKHSKFESQSQKVSRKALRLPQALPEANEANNSFQNDKWPLNDLENISFSNSSGSANSTEMYERWDTPALYGESSNNSQEAVLSTNRLISNFTSNMSPFVNYSSDHTQVNEVSNETSGLERHIKVINSRDSAKNEWSPEGEHGPNFNVVTEMNDGVITSVSTNDLGINNTANSNIHGDVMSLLLAASESDEKLDAVSSSINTDGRVSETPDSFVETVNEMRQYNNNNGSITKQIFGAVKSTQLVELNDSAVYSEDQRSEFANQSAVAAENGVDDTVEVVKSVSDVTVLNSEVEDAIECELAGSEINESWVDTGEGNNAGNARRAEVARNIDFLSGTNIDSNVVSANLQHDLRYNETLKASIRGNVTVSSDWRGGNTAGEHDVRISGPSVVEQDSVMSSRAQREKLESLRVFKTRDAELSRLYSNNVNAFVLDSDQIRSGFAESLNSNETNARNKQQRDFENNSTKGVENLSLDVSFLHPQTGDGSDTSQPSGKNITLGPHRGISRDDNGTSVTYSENKKFELTDNALQGVSTLTRNRSNSVSEEGTNSLHSRSENVTFIADVFSTLMESQNYTTDRDMQQNATVSVSDKSAVQVTDYYNSSEIPYEFVPIRATSGITAEFNFEENSTSNSYNVKFSTPVYYDKDEGALSSPTPVLSTPETPVSVSASNGAGTAVSDMSAVSSSNGSASGDEQDWPVKLSAEVAGDLILGGLMMVHERQDNTTCGPIMPQGGIQALETMLYTLDVLNRDLKMIPNVTIGAHILDDCDKDTYGLEMAVDFIK</sequence>
<keyword evidence="3" id="KW-1133">Transmembrane helix</keyword>